<comment type="caution">
    <text evidence="1">The sequence shown here is derived from an EMBL/GenBank/DDBJ whole genome shotgun (WGS) entry which is preliminary data.</text>
</comment>
<gene>
    <name evidence="1" type="ORF">COT69_02265</name>
</gene>
<proteinExistence type="predicted"/>
<sequence>MVEEVVGDSGGAATDGEDVRKLHIPSLVAEGARVEFCVSGAILALFFFSEVVDSGKFGI</sequence>
<dbReference type="AlphaFoldDB" id="A0A2H0WJG3"/>
<reference evidence="2" key="1">
    <citation type="submission" date="2017-09" db="EMBL/GenBank/DDBJ databases">
        <title>Depth-based differentiation of microbial function through sediment-hosted aquifers and enrichment of novel symbionts in the deep terrestrial subsurface.</title>
        <authorList>
            <person name="Probst A.J."/>
            <person name="Ladd B."/>
            <person name="Jarett J.K."/>
            <person name="Geller-Mcgrath D.E."/>
            <person name="Sieber C.M.K."/>
            <person name="Emerson J.B."/>
            <person name="Anantharaman K."/>
            <person name="Thomas B.C."/>
            <person name="Malmstrom R."/>
            <person name="Stieglmeier M."/>
            <person name="Klingl A."/>
            <person name="Woyke T."/>
            <person name="Ryan C.M."/>
            <person name="Banfield J.F."/>
        </authorList>
    </citation>
    <scope>NUCLEOTIDE SEQUENCE [LARGE SCALE GENOMIC DNA]</scope>
</reference>
<dbReference type="Proteomes" id="UP000230787">
    <property type="component" value="Unassembled WGS sequence"/>
</dbReference>
<protein>
    <submittedName>
        <fullName evidence="1">Uncharacterized protein</fullName>
    </submittedName>
</protein>
<accession>A0A2H0WJG3</accession>
<organism evidence="1 2">
    <name type="scientific">candidate division WWE3 bacterium CG09_land_8_20_14_0_10_39_24</name>
    <dbReference type="NCBI Taxonomy" id="1975088"/>
    <lineage>
        <taxon>Bacteria</taxon>
        <taxon>Katanobacteria</taxon>
    </lineage>
</organism>
<evidence type="ECO:0000313" key="2">
    <source>
        <dbReference type="Proteomes" id="UP000230787"/>
    </source>
</evidence>
<dbReference type="EMBL" id="PEZN01000030">
    <property type="protein sequence ID" value="PIS12787.1"/>
    <property type="molecule type" value="Genomic_DNA"/>
</dbReference>
<evidence type="ECO:0000313" key="1">
    <source>
        <dbReference type="EMBL" id="PIS12787.1"/>
    </source>
</evidence>
<name>A0A2H0WJG3_UNCKA</name>